<name>A0ABS0WTF0_9FLAO</name>
<dbReference type="InterPro" id="IPR013783">
    <property type="entry name" value="Ig-like_fold"/>
</dbReference>
<dbReference type="Pfam" id="PF22544">
    <property type="entry name" value="HYDIN_VesB_CFA65-like_Ig"/>
    <property type="match status" value="1"/>
</dbReference>
<keyword evidence="5" id="KW-0966">Cell projection</keyword>
<dbReference type="RefSeq" id="WP_198841935.1">
    <property type="nucleotide sequence ID" value="NZ_JAEHFJ010000006.1"/>
</dbReference>
<reference evidence="8 9" key="1">
    <citation type="submission" date="2020-12" db="EMBL/GenBank/DDBJ databases">
        <title>Aureibaculum luteum sp. nov. and Aureibaculum flavum sp. nov., novel members of the family Flavobacteriaceae isolated from Antarctic intertidal sediments.</title>
        <authorList>
            <person name="He X."/>
            <person name="Zhang X."/>
        </authorList>
    </citation>
    <scope>NUCLEOTIDE SEQUENCE [LARGE SCALE GENOMIC DNA]</scope>
    <source>
        <strain evidence="8 9">A20</strain>
    </source>
</reference>
<comment type="subcellular location">
    <subcellularLocation>
        <location evidence="1">Cell projection</location>
        <location evidence="1">Cilium</location>
    </subcellularLocation>
    <subcellularLocation>
        <location evidence="2">Cytoplasm</location>
    </subcellularLocation>
</comment>
<comment type="caution">
    <text evidence="8">The sequence shown here is derived from an EMBL/GenBank/DDBJ whole genome shotgun (WGS) entry which is preliminary data.</text>
</comment>
<evidence type="ECO:0000256" key="4">
    <source>
        <dbReference type="ARBA" id="ARBA00023069"/>
    </source>
</evidence>
<evidence type="ECO:0000313" key="9">
    <source>
        <dbReference type="Proteomes" id="UP000623301"/>
    </source>
</evidence>
<sequence length="1301" mass="137266">MMKKLLCLMALFAVFFVQAQDITITGLGITISSNGSNVPTPTDDTDFGSLDIGAAVVTHTFTVSNNTLSLISISDNGMTGAITDFTGTTGGSPNVNLVIPGFQSRTFEITFNPVSPIGIKLATQNLIATKFGLLGSTSTSHSLNFKGTATTPPATSPTIVLSGLGVPIANFDVTPSIIDDTSFGNVTVGGSQTHTFTISNSGTAPLNLIGSPVVNVPGGAGTFNVTSFPTTPIPAGSFSTFDVEFTPAVTPASQYYTANVIIQSDDAANTNFLYQISGTGVVNTPEIEVSGLGNPIANFDFSPTVTDDTEYGNVAIASSITHTFTIENTGTAPLNLTGVPIVGIIGAGEFVVSNLPTSPIPVSGSTTFDVTFSPTSTGPQTATIRIDSDDTTDLNFIFLIQGNGIVPGPEMDITGLGNPVNNGDLTTSIANDTDFGAIDVSTGSVTHVFTIENNGTLDLTLTDPSPYVTISGVDAADFTLIAIPTSPIAASGSTTFGIIFDPTGVALTTRNATVSIANDDSDENPYTFAISGTAVDTNTGSPLMITQYYEGAGNDRWIEVKNISTQIITAGVYNLALYENTFTREGQINTKAPAQSVGISGALGAIQPGEVILFRNNVGTPLLPGAANLGTAHVIPTAVCNFTGNDVILISTSTGVNCYNDRIDIVGVVPPSTGFPPVWGSNKSLIKGCGTTQQPSLVFDSSNYIELFLDEVNTADPDSNIALGTQLLGSTVWTTAWSNGTPGRTRNAIVNGTYNATDGSFGACNLTVNGNLNFNSGTSNYVEVNDNLVVNGTFTIGDQESLYSVNVLAPGTDPVSVTGVITKLETTTLLNDSDDYTYWSSPVESANMSSVFAPGTYQQTRLYYWDQSASNDILYGGSQALGEWIPAAGLAMKPGKGYISQSPEAGTYPMQATVSFTGTPNNGSTDLDAGGNDIIFNNNGNSNDDLNLVGNPYPSAIDADEFISDGNNVVSINGTIWFWTHNTANNQSTTGEQYTNDDYASYNLLGGLAGAPADTGGPTPNGIIGSGQGFMVQTNSVIQNVTFTDGMRIKGGNTEFFRGTDTKKSSSVVEKDRIWLNMESSTGGAFSQILVGFAENATDGFDRAYDGIKISEGYVNLYSKIDTLNYGIQGLSSFSVEKKVPLAFKTYIEDATVSYSISIDRFEGVLRDNDIYLVDNELNITHDLKQGAYNFDVSVPVDFNDGYTSDDRFTLQFTKATLGVDDFDLNNDFVVINEDDALLVKSKTVVKELKMYDITGRLLVNMLPNESEFRVNTQNIRKGTVLILNTTFENGTEISKKAIKY</sequence>
<evidence type="ECO:0000313" key="8">
    <source>
        <dbReference type="EMBL" id="MBJ2175259.1"/>
    </source>
</evidence>
<feature type="chain" id="PRO_5046935609" evidence="6">
    <location>
        <begin position="20"/>
        <end position="1301"/>
    </location>
</feature>
<feature type="signal peptide" evidence="6">
    <location>
        <begin position="1"/>
        <end position="19"/>
    </location>
</feature>
<keyword evidence="6" id="KW-0732">Signal</keyword>
<gene>
    <name evidence="8" type="ORF">JBL43_13480</name>
</gene>
<dbReference type="InterPro" id="IPR053879">
    <property type="entry name" value="HYDIN_VesB_CFA65-like_Ig"/>
</dbReference>
<evidence type="ECO:0000259" key="7">
    <source>
        <dbReference type="PROSITE" id="PS51841"/>
    </source>
</evidence>
<evidence type="ECO:0000256" key="3">
    <source>
        <dbReference type="ARBA" id="ARBA00022490"/>
    </source>
</evidence>
<evidence type="ECO:0000256" key="1">
    <source>
        <dbReference type="ARBA" id="ARBA00004138"/>
    </source>
</evidence>
<keyword evidence="4" id="KW-0969">Cilium</keyword>
<dbReference type="Gene3D" id="2.60.40.10">
    <property type="entry name" value="Immunoglobulins"/>
    <property type="match status" value="3"/>
</dbReference>
<keyword evidence="3" id="KW-0963">Cytoplasm</keyword>
<protein>
    <submittedName>
        <fullName evidence="8">Choice-of-anchor D domain-containing protein</fullName>
    </submittedName>
</protein>
<evidence type="ECO:0000256" key="2">
    <source>
        <dbReference type="ARBA" id="ARBA00004496"/>
    </source>
</evidence>
<proteinExistence type="predicted"/>
<feature type="domain" description="LTD" evidence="7">
    <location>
        <begin position="524"/>
        <end position="670"/>
    </location>
</feature>
<dbReference type="PROSITE" id="PS51841">
    <property type="entry name" value="LTD"/>
    <property type="match status" value="1"/>
</dbReference>
<accession>A0ABS0WTF0</accession>
<dbReference type="EMBL" id="JAEHFJ010000006">
    <property type="protein sequence ID" value="MBJ2175259.1"/>
    <property type="molecule type" value="Genomic_DNA"/>
</dbReference>
<dbReference type="Proteomes" id="UP000623301">
    <property type="component" value="Unassembled WGS sequence"/>
</dbReference>
<evidence type="ECO:0000256" key="5">
    <source>
        <dbReference type="ARBA" id="ARBA00023273"/>
    </source>
</evidence>
<dbReference type="InterPro" id="IPR001322">
    <property type="entry name" value="Lamin_tail_dom"/>
</dbReference>
<organism evidence="8 9">
    <name type="scientific">Aureibaculum flavum</name>
    <dbReference type="NCBI Taxonomy" id="2795986"/>
    <lineage>
        <taxon>Bacteria</taxon>
        <taxon>Pseudomonadati</taxon>
        <taxon>Bacteroidota</taxon>
        <taxon>Flavobacteriia</taxon>
        <taxon>Flavobacteriales</taxon>
        <taxon>Flavobacteriaceae</taxon>
        <taxon>Aureibaculum</taxon>
    </lineage>
</organism>
<evidence type="ECO:0000256" key="6">
    <source>
        <dbReference type="SAM" id="SignalP"/>
    </source>
</evidence>
<keyword evidence="9" id="KW-1185">Reference proteome</keyword>
<dbReference type="NCBIfam" id="NF012200">
    <property type="entry name" value="choice_anch_D"/>
    <property type="match status" value="4"/>
</dbReference>